<protein>
    <submittedName>
        <fullName evidence="2">Low temperature requirement protein A</fullName>
    </submittedName>
</protein>
<feature type="transmembrane region" description="Helical" evidence="1">
    <location>
        <begin position="180"/>
        <end position="198"/>
    </location>
</feature>
<dbReference type="OrthoDB" id="7698234at2"/>
<evidence type="ECO:0000313" key="2">
    <source>
        <dbReference type="EMBL" id="TNH23503.1"/>
    </source>
</evidence>
<feature type="transmembrane region" description="Helical" evidence="1">
    <location>
        <begin position="126"/>
        <end position="144"/>
    </location>
</feature>
<sequence length="400" mass="44072">MSDTVTHPAGLSRTWYRPMVARPTDEPYRTVTPLELLFDLCFVAAVRQAADRLHHNLGEADIGHGIDLYPAVFFAIWWAWMNFTTFASAYDPEDDVYRLTTLVQIAGALVIAGGVPRAFDHGDFSVITYGYVIMRLAMVGQWLRVAHSDPERRATALRYAVGITVLQAAWIARLALPDRWLLRGFLVIVLAELLLPFWARRPAPIIWHPRHITERYGLFTLIVLGESILAASLAVQTAFDRGIKTSTLLSIAGAAVVIVFAMWWLYFDRPVYQLASTPRVALLWGYGQYLIFASAAALGAGIAVDVDYQTGAAHLGRMAAGYAVATPVAIYLLAVWTLHIRPYQQLKMTVPYLATTALVLLTPFTPAPARLTALLLATLVATTVIGTRRRQGAGGTATDH</sequence>
<keyword evidence="1" id="KW-1133">Transmembrane helix</keyword>
<feature type="transmembrane region" description="Helical" evidence="1">
    <location>
        <begin position="286"/>
        <end position="308"/>
    </location>
</feature>
<feature type="transmembrane region" description="Helical" evidence="1">
    <location>
        <begin position="218"/>
        <end position="235"/>
    </location>
</feature>
<feature type="transmembrane region" description="Helical" evidence="1">
    <location>
        <begin position="96"/>
        <end position="114"/>
    </location>
</feature>
<accession>A0A5C4QGC4</accession>
<dbReference type="PANTHER" id="PTHR36840">
    <property type="entry name" value="BLL5714 PROTEIN"/>
    <property type="match status" value="1"/>
</dbReference>
<name>A0A5C4QGC4_9ACTN</name>
<dbReference type="Proteomes" id="UP000306145">
    <property type="component" value="Unassembled WGS sequence"/>
</dbReference>
<dbReference type="PANTHER" id="PTHR36840:SF1">
    <property type="entry name" value="BLL5714 PROTEIN"/>
    <property type="match status" value="1"/>
</dbReference>
<comment type="caution">
    <text evidence="2">The sequence shown here is derived from an EMBL/GenBank/DDBJ whole genome shotgun (WGS) entry which is preliminary data.</text>
</comment>
<proteinExistence type="predicted"/>
<reference evidence="2 3" key="1">
    <citation type="submission" date="2019-06" db="EMBL/GenBank/DDBJ databases">
        <title>Micromonospora ordensis sp. nov., isolated from deep marine sediment.</title>
        <authorList>
            <person name="Veyisoglu A."/>
            <person name="Carro L."/>
            <person name="Klenk H.-P."/>
            <person name="Sahin N."/>
        </authorList>
    </citation>
    <scope>NUCLEOTIDE SEQUENCE [LARGE SCALE GENOMIC DNA]</scope>
    <source>
        <strain evidence="2 3">S2509</strain>
    </source>
</reference>
<dbReference type="AlphaFoldDB" id="A0A5C4QGC4"/>
<dbReference type="EMBL" id="VDFY01000238">
    <property type="protein sequence ID" value="TNH23503.1"/>
    <property type="molecule type" value="Genomic_DNA"/>
</dbReference>
<evidence type="ECO:0000313" key="3">
    <source>
        <dbReference type="Proteomes" id="UP000306145"/>
    </source>
</evidence>
<evidence type="ECO:0000256" key="1">
    <source>
        <dbReference type="SAM" id="Phobius"/>
    </source>
</evidence>
<keyword evidence="3" id="KW-1185">Reference proteome</keyword>
<feature type="transmembrane region" description="Helical" evidence="1">
    <location>
        <begin position="68"/>
        <end position="90"/>
    </location>
</feature>
<keyword evidence="1" id="KW-0472">Membrane</keyword>
<feature type="transmembrane region" description="Helical" evidence="1">
    <location>
        <begin position="156"/>
        <end position="173"/>
    </location>
</feature>
<dbReference type="Pfam" id="PF06772">
    <property type="entry name" value="LtrA"/>
    <property type="match status" value="1"/>
</dbReference>
<organism evidence="2 3">
    <name type="scientific">Micromonospora orduensis</name>
    <dbReference type="NCBI Taxonomy" id="1420891"/>
    <lineage>
        <taxon>Bacteria</taxon>
        <taxon>Bacillati</taxon>
        <taxon>Actinomycetota</taxon>
        <taxon>Actinomycetes</taxon>
        <taxon>Micromonosporales</taxon>
        <taxon>Micromonosporaceae</taxon>
        <taxon>Micromonospora</taxon>
    </lineage>
</organism>
<feature type="transmembrane region" description="Helical" evidence="1">
    <location>
        <begin position="320"/>
        <end position="340"/>
    </location>
</feature>
<dbReference type="InterPro" id="IPR010640">
    <property type="entry name" value="Low_temperature_requirement_A"/>
</dbReference>
<feature type="transmembrane region" description="Helical" evidence="1">
    <location>
        <begin position="247"/>
        <end position="266"/>
    </location>
</feature>
<gene>
    <name evidence="2" type="ORF">FHG89_27005</name>
</gene>
<keyword evidence="1" id="KW-0812">Transmembrane</keyword>